<dbReference type="EMBL" id="CP017641">
    <property type="protein sequence ID" value="APZ91296.1"/>
    <property type="molecule type" value="Genomic_DNA"/>
</dbReference>
<dbReference type="OrthoDB" id="9810361at2"/>
<proteinExistence type="predicted"/>
<dbReference type="RefSeq" id="WP_077023079.1">
    <property type="nucleotide sequence ID" value="NZ_CP017641.1"/>
</dbReference>
<organism evidence="1 2">
    <name type="scientific">Fuerstiella marisgermanici</name>
    <dbReference type="NCBI Taxonomy" id="1891926"/>
    <lineage>
        <taxon>Bacteria</taxon>
        <taxon>Pseudomonadati</taxon>
        <taxon>Planctomycetota</taxon>
        <taxon>Planctomycetia</taxon>
        <taxon>Planctomycetales</taxon>
        <taxon>Planctomycetaceae</taxon>
        <taxon>Fuerstiella</taxon>
    </lineage>
</organism>
<dbReference type="STRING" id="1891926.Fuma_00884"/>
<keyword evidence="2" id="KW-1185">Reference proteome</keyword>
<keyword evidence="1" id="KW-0966">Cell projection</keyword>
<name>A0A1P8WB85_9PLAN</name>
<dbReference type="GO" id="GO:0008168">
    <property type="term" value="F:methyltransferase activity"/>
    <property type="evidence" value="ECO:0007669"/>
    <property type="project" value="UniProtKB-KW"/>
</dbReference>
<keyword evidence="1" id="KW-0489">Methyltransferase</keyword>
<dbReference type="KEGG" id="fmr:Fuma_00884"/>
<dbReference type="Proteomes" id="UP000187735">
    <property type="component" value="Chromosome"/>
</dbReference>
<keyword evidence="1" id="KW-0808">Transferase</keyword>
<keyword evidence="1" id="KW-0282">Flagellum</keyword>
<dbReference type="GO" id="GO:0032259">
    <property type="term" value="P:methylation"/>
    <property type="evidence" value="ECO:0007669"/>
    <property type="project" value="UniProtKB-KW"/>
</dbReference>
<evidence type="ECO:0000313" key="2">
    <source>
        <dbReference type="Proteomes" id="UP000187735"/>
    </source>
</evidence>
<keyword evidence="1" id="KW-0969">Cilium</keyword>
<sequence>MSKPSLQLPVIQNWSCHNCGGCCREHLIEITEAEKTRIEKQGWAADKDLKTDKPLIETIGKGRYRLAHQADGACVFLNDDGLCRIHAKFGEPAKPLACRVYPYAYHPAGEEAITVSLRFSCPSVVQNLGQSVSAQSGDLNSVAKEIVAGKRRDHDAPLIHRNPKHGNQQTSWSDFHQFLKTLDDSFADTSVDFVVRLMRAISWMELVEESQFVTIKDAKLTEFLSLISKASVKAQPDNDLPVHRPSRLGRTMFRLMAGQLARHDTEADYQRGLGLRFELLSAALKYTTGWGKVPQLAGSSSVATAFGDGTGSGKSRAVGFAELEHPFDGRQPEIDELFERYFRVKIQGIHFCGPAHYDTPLVDGFRSLALMYPVVMWLARLRAARGGRTSLSLTDVQAALATADHNFGYSPALGMSSALGRVAQLGKLKQVTALVGWYSQ</sequence>
<dbReference type="InterPro" id="IPR005358">
    <property type="entry name" value="Puta_zinc/iron-chelating_dom"/>
</dbReference>
<dbReference type="AlphaFoldDB" id="A0A1P8WB85"/>
<dbReference type="PANTHER" id="PTHR35866:SF2">
    <property type="entry name" value="YKGJ FAMILY CYSTEINE CLUSTER PROTEIN"/>
    <property type="match status" value="1"/>
</dbReference>
<gene>
    <name evidence="1" type="ORF">Fuma_00884</name>
</gene>
<dbReference type="Pfam" id="PF03692">
    <property type="entry name" value="CxxCxxCC"/>
    <property type="match status" value="1"/>
</dbReference>
<evidence type="ECO:0000313" key="1">
    <source>
        <dbReference type="EMBL" id="APZ91296.1"/>
    </source>
</evidence>
<protein>
    <submittedName>
        <fullName evidence="1">Flagellin N-methylase</fullName>
    </submittedName>
</protein>
<dbReference type="PANTHER" id="PTHR35866">
    <property type="entry name" value="PUTATIVE-RELATED"/>
    <property type="match status" value="1"/>
</dbReference>
<accession>A0A1P8WB85</accession>
<reference evidence="1 2" key="1">
    <citation type="journal article" date="2016" name="Front. Microbiol.">
        <title>Fuerstia marisgermanicae gen. nov., sp. nov., an Unusual Member of the Phylum Planctomycetes from the German Wadden Sea.</title>
        <authorList>
            <person name="Kohn T."/>
            <person name="Heuer A."/>
            <person name="Jogler M."/>
            <person name="Vollmers J."/>
            <person name="Boedeker C."/>
            <person name="Bunk B."/>
            <person name="Rast P."/>
            <person name="Borchert D."/>
            <person name="Glockner I."/>
            <person name="Freese H.M."/>
            <person name="Klenk H.P."/>
            <person name="Overmann J."/>
            <person name="Kaster A.K."/>
            <person name="Rohde M."/>
            <person name="Wiegand S."/>
            <person name="Jogler C."/>
        </authorList>
    </citation>
    <scope>NUCLEOTIDE SEQUENCE [LARGE SCALE GENOMIC DNA]</scope>
    <source>
        <strain evidence="1 2">NH11</strain>
    </source>
</reference>